<evidence type="ECO:0000313" key="2">
    <source>
        <dbReference type="EMBL" id="MFD2518346.1"/>
    </source>
</evidence>
<evidence type="ECO:0000313" key="3">
    <source>
        <dbReference type="Proteomes" id="UP001597468"/>
    </source>
</evidence>
<gene>
    <name evidence="2" type="ORF">ACFSTG_10610</name>
</gene>
<sequence length="656" mass="75689">MSQRLLTKSRFKQALECPNKLFYTKKREYANRKLEDPFLEALAQGGFQVEELARLHYPDGILIEDNDWNYDLLARQTEELLQRENVVIFEAAFKFENLFIRTDILVKRGNDVQLIEVKAKSFDPADEHLLVGKKGGLVAGWKPYLFDVAFQRYVIQKCHPDWKIRSYLMLADKSKEAPVEGLNQLFRINKTAGNRTGITKKVNSLEEIGGSVLGTINIDTILDEIETGKHLCYEDLDLQQSIKVFSEHYETDKLFNSPVTYSTCKGCEFKATEEELAEGKKSGFRECWSSQHRWSESDFSRPSTFEVWDFRRGNSLLEKENKIFLEDLTDDDIGYKPEAGKLSRTERQWIQIEKAVTGDDSPVILKEELSEEMKSWKFPLNFIDFETSATALPFNKGRRPYEQIAFQFSHHTVDEAGNIKHESEYINFEPGKFPNFEFVRELKRSLSKNSGSIFRYAPHENSILNAIYQQLEESGEPDKKELQEFIKHITQSTKSNAETWCGERNMIDLFRVVKDYYYSPHMGGSNSIKAVLPAVLNSSSQLQQKYSRSLGDIGLTSKNFEQDHVWLQMEEGKVVNPYKMLPPLFADWNEEQIEETVSGLTGIADGGAALTAYGKLQYTDMPEEERLAIKQSLLKYCELDTLAMVMIWEYFFEVIG</sequence>
<dbReference type="EMBL" id="JBHULT010000009">
    <property type="protein sequence ID" value="MFD2518346.1"/>
    <property type="molecule type" value="Genomic_DNA"/>
</dbReference>
<protein>
    <submittedName>
        <fullName evidence="2">DUF2779 domain-containing protein</fullName>
    </submittedName>
</protein>
<dbReference type="RefSeq" id="WP_380752289.1">
    <property type="nucleotide sequence ID" value="NZ_JBHULT010000009.1"/>
</dbReference>
<dbReference type="Proteomes" id="UP001597468">
    <property type="component" value="Unassembled WGS sequence"/>
</dbReference>
<organism evidence="2 3">
    <name type="scientific">Salinimicrobium flavum</name>
    <dbReference type="NCBI Taxonomy" id="1737065"/>
    <lineage>
        <taxon>Bacteria</taxon>
        <taxon>Pseudomonadati</taxon>
        <taxon>Bacteroidota</taxon>
        <taxon>Flavobacteriia</taxon>
        <taxon>Flavobacteriales</taxon>
        <taxon>Flavobacteriaceae</taxon>
        <taxon>Salinimicrobium</taxon>
    </lineage>
</organism>
<name>A0ABW5IZ48_9FLAO</name>
<accession>A0ABW5IZ48</accession>
<proteinExistence type="predicted"/>
<reference evidence="3" key="1">
    <citation type="journal article" date="2019" name="Int. J. Syst. Evol. Microbiol.">
        <title>The Global Catalogue of Microorganisms (GCM) 10K type strain sequencing project: providing services to taxonomists for standard genome sequencing and annotation.</title>
        <authorList>
            <consortium name="The Broad Institute Genomics Platform"/>
            <consortium name="The Broad Institute Genome Sequencing Center for Infectious Disease"/>
            <person name="Wu L."/>
            <person name="Ma J."/>
        </authorList>
    </citation>
    <scope>NUCLEOTIDE SEQUENCE [LARGE SCALE GENOMIC DNA]</scope>
    <source>
        <strain evidence="3">KCTC 42585</strain>
    </source>
</reference>
<comment type="caution">
    <text evidence="2">The sequence shown here is derived from an EMBL/GenBank/DDBJ whole genome shotgun (WGS) entry which is preliminary data.</text>
</comment>
<dbReference type="InterPro" id="IPR021301">
    <property type="entry name" value="DUF2779"/>
</dbReference>
<feature type="domain" description="DUF2779" evidence="1">
    <location>
        <begin position="382"/>
        <end position="527"/>
    </location>
</feature>
<evidence type="ECO:0000259" key="1">
    <source>
        <dbReference type="Pfam" id="PF11074"/>
    </source>
</evidence>
<keyword evidence="3" id="KW-1185">Reference proteome</keyword>
<dbReference type="Pfam" id="PF11074">
    <property type="entry name" value="DUF2779"/>
    <property type="match status" value="1"/>
</dbReference>